<dbReference type="PANTHER" id="PTHR47926">
    <property type="entry name" value="PENTATRICOPEPTIDE REPEAT-CONTAINING PROTEIN"/>
    <property type="match status" value="1"/>
</dbReference>
<accession>A0AAD7L4C2</accession>
<evidence type="ECO:0000313" key="3">
    <source>
        <dbReference type="EMBL" id="KAJ7951349.1"/>
    </source>
</evidence>
<dbReference type="InterPro" id="IPR046960">
    <property type="entry name" value="PPR_At4g14850-like_plant"/>
</dbReference>
<evidence type="ECO:0000256" key="1">
    <source>
        <dbReference type="ARBA" id="ARBA00022737"/>
    </source>
</evidence>
<comment type="caution">
    <text evidence="3">The sequence shown here is derived from an EMBL/GenBank/DDBJ whole genome shotgun (WGS) entry which is preliminary data.</text>
</comment>
<dbReference type="NCBIfam" id="TIGR00756">
    <property type="entry name" value="PPR"/>
    <property type="match status" value="1"/>
</dbReference>
<dbReference type="Proteomes" id="UP001163823">
    <property type="component" value="Chromosome 11"/>
</dbReference>
<dbReference type="Gene3D" id="1.25.40.10">
    <property type="entry name" value="Tetratricopeptide repeat domain"/>
    <property type="match status" value="2"/>
</dbReference>
<organism evidence="3 4">
    <name type="scientific">Quillaja saponaria</name>
    <name type="common">Soap bark tree</name>
    <dbReference type="NCBI Taxonomy" id="32244"/>
    <lineage>
        <taxon>Eukaryota</taxon>
        <taxon>Viridiplantae</taxon>
        <taxon>Streptophyta</taxon>
        <taxon>Embryophyta</taxon>
        <taxon>Tracheophyta</taxon>
        <taxon>Spermatophyta</taxon>
        <taxon>Magnoliopsida</taxon>
        <taxon>eudicotyledons</taxon>
        <taxon>Gunneridae</taxon>
        <taxon>Pentapetalae</taxon>
        <taxon>rosids</taxon>
        <taxon>fabids</taxon>
        <taxon>Fabales</taxon>
        <taxon>Quillajaceae</taxon>
        <taxon>Quillaja</taxon>
    </lineage>
</organism>
<dbReference type="KEGG" id="qsa:O6P43_027409"/>
<dbReference type="InterPro" id="IPR002885">
    <property type="entry name" value="PPR_rpt"/>
</dbReference>
<keyword evidence="1" id="KW-0677">Repeat</keyword>
<keyword evidence="4" id="KW-1185">Reference proteome</keyword>
<evidence type="ECO:0000313" key="4">
    <source>
        <dbReference type="Proteomes" id="UP001163823"/>
    </source>
</evidence>
<evidence type="ECO:0000256" key="2">
    <source>
        <dbReference type="PROSITE-ProRule" id="PRU00708"/>
    </source>
</evidence>
<dbReference type="Pfam" id="PF01535">
    <property type="entry name" value="PPR"/>
    <property type="match status" value="2"/>
</dbReference>
<dbReference type="InterPro" id="IPR011990">
    <property type="entry name" value="TPR-like_helical_dom_sf"/>
</dbReference>
<feature type="repeat" description="PPR" evidence="2">
    <location>
        <begin position="77"/>
        <end position="111"/>
    </location>
</feature>
<sequence length="274" mass="30635">MEIEKNVRPNEVTVASVLPACPNLGALDAGERIEAYARKNGFLKNMYVNNALLEMYAKCGKIDVASRTFNEMGSFRNLCSWNSMIIGLAVHGKWDKAIELYDQMLREGTTPDDETFVGLLLACTHGGMVVKGRKIFQSMEKDFHFIPKLENYGCMVYLLGRAGQLREAYEVIQSMPMKPDSVVWGALLGACSFHAAGQWDGVAKLRKMMKGGQITEAAGYSVIEEEDQLHQFIVEDKSHPRSTEIFALLNGIYTMLKLQRNTTNCQSDLENLSC</sequence>
<proteinExistence type="predicted"/>
<protein>
    <submittedName>
        <fullName evidence="3">Pentatricopeptide repeat-containing protein</fullName>
    </submittedName>
</protein>
<dbReference type="AlphaFoldDB" id="A0AAD7L4C2"/>
<dbReference type="PROSITE" id="PS51375">
    <property type="entry name" value="PPR"/>
    <property type="match status" value="1"/>
</dbReference>
<dbReference type="GO" id="GO:0003723">
    <property type="term" value="F:RNA binding"/>
    <property type="evidence" value="ECO:0007669"/>
    <property type="project" value="InterPro"/>
</dbReference>
<dbReference type="EMBL" id="JARAOO010000011">
    <property type="protein sequence ID" value="KAJ7951349.1"/>
    <property type="molecule type" value="Genomic_DNA"/>
</dbReference>
<dbReference type="FunFam" id="1.25.40.10:FF:000242">
    <property type="entry name" value="Pentatricopeptide repeat-containing protein"/>
    <property type="match status" value="1"/>
</dbReference>
<gene>
    <name evidence="3" type="ORF">O6P43_027409</name>
</gene>
<dbReference type="Pfam" id="PF13041">
    <property type="entry name" value="PPR_2"/>
    <property type="match status" value="1"/>
</dbReference>
<dbReference type="GO" id="GO:0009451">
    <property type="term" value="P:RNA modification"/>
    <property type="evidence" value="ECO:0007669"/>
    <property type="project" value="InterPro"/>
</dbReference>
<dbReference type="PANTHER" id="PTHR47926:SF540">
    <property type="entry name" value="PENTATRICOPEPTIDE REPEAT-CONTAINING PROTEIN"/>
    <property type="match status" value="1"/>
</dbReference>
<reference evidence="3" key="1">
    <citation type="journal article" date="2023" name="Science">
        <title>Elucidation of the pathway for biosynthesis of saponin adjuvants from the soapbark tree.</title>
        <authorList>
            <person name="Reed J."/>
            <person name="Orme A."/>
            <person name="El-Demerdash A."/>
            <person name="Owen C."/>
            <person name="Martin L.B.B."/>
            <person name="Misra R.C."/>
            <person name="Kikuchi S."/>
            <person name="Rejzek M."/>
            <person name="Martin A.C."/>
            <person name="Harkess A."/>
            <person name="Leebens-Mack J."/>
            <person name="Louveau T."/>
            <person name="Stephenson M.J."/>
            <person name="Osbourn A."/>
        </authorList>
    </citation>
    <scope>NUCLEOTIDE SEQUENCE</scope>
    <source>
        <strain evidence="3">S10</strain>
    </source>
</reference>
<name>A0AAD7L4C2_QUISA</name>